<protein>
    <submittedName>
        <fullName evidence="3">Alkaline phosphatase D family protein</fullName>
    </submittedName>
</protein>
<comment type="caution">
    <text evidence="3">The sequence shown here is derived from an EMBL/GenBank/DDBJ whole genome shotgun (WGS) entry which is preliminary data.</text>
</comment>
<feature type="domain" description="PhoD-like phosphatase metallophosphatase" evidence="1">
    <location>
        <begin position="171"/>
        <end position="508"/>
    </location>
</feature>
<accession>A0A9D1GZ33</accession>
<dbReference type="PANTHER" id="PTHR43606">
    <property type="entry name" value="PHOSPHATASE, PUTATIVE (AFU_ORTHOLOGUE AFUA_6G08710)-RELATED"/>
    <property type="match status" value="1"/>
</dbReference>
<evidence type="ECO:0000313" key="4">
    <source>
        <dbReference type="Proteomes" id="UP000886842"/>
    </source>
</evidence>
<evidence type="ECO:0000259" key="2">
    <source>
        <dbReference type="Pfam" id="PF16655"/>
    </source>
</evidence>
<reference evidence="3" key="1">
    <citation type="submission" date="2020-10" db="EMBL/GenBank/DDBJ databases">
        <authorList>
            <person name="Gilroy R."/>
        </authorList>
    </citation>
    <scope>NUCLEOTIDE SEQUENCE</scope>
    <source>
        <strain evidence="3">ChiGjej1B1-24693</strain>
    </source>
</reference>
<dbReference type="InterPro" id="IPR052900">
    <property type="entry name" value="Phospholipid_Metab_Enz"/>
</dbReference>
<name>A0A9D1GZ33_9ACTN</name>
<dbReference type="Pfam" id="PF09423">
    <property type="entry name" value="PhoD"/>
    <property type="match status" value="1"/>
</dbReference>
<dbReference type="Pfam" id="PF16655">
    <property type="entry name" value="PhoD_N"/>
    <property type="match status" value="1"/>
</dbReference>
<dbReference type="InterPro" id="IPR038607">
    <property type="entry name" value="PhoD-like_sf"/>
</dbReference>
<evidence type="ECO:0000259" key="1">
    <source>
        <dbReference type="Pfam" id="PF09423"/>
    </source>
</evidence>
<dbReference type="CDD" id="cd07389">
    <property type="entry name" value="MPP_PhoD"/>
    <property type="match status" value="1"/>
</dbReference>
<dbReference type="EMBL" id="DVLP01000325">
    <property type="protein sequence ID" value="HIT76124.1"/>
    <property type="molecule type" value="Genomic_DNA"/>
</dbReference>
<dbReference type="AlphaFoldDB" id="A0A9D1GZ33"/>
<sequence length="539" mass="60149">MPNHDEEDATFELAGLRTLDRRKLILGAGGSAAALAFMVNHPTRASARVSAVPADEDPFTLGVASGDPLPNGVVLWTRLAPRPFEAYGGLSPDRAVEVKWQVSTDENFSTVVRQGTELAHPEYSFSVHVDATGLEPDTVYHYRFATGGHLSPTGRTRTAPAPGADLSELKFAFASCNSFGAGWFTSADHLADEDVDLIFFLGDYIYEYPLVAEQSLRENAPEMPSVLSTSTGSLSRYRLQYAAYRLEPELQRAHQNAPWIVTWDDHEVENDVWGFPDDADHVDEMVQRANAYRAYWEHMPLRRRQMPKGPDARLYRRFDFGQLARFSMLDVRQFRTEPLSGSSIVDSPERRDPTRSMLGRQQEAWFLDGLRSSPTQWNVAAQGVLMSLLDTDPGEERAFSNGGWDAYQASQQRVMDTVTQHEVDNFVVLTGDIHRNYALSMLADFDDLESPRVGSEFAVTSMTSGGDGTDSNAGLEDRLRSNPHLAWGSLQRGYARGRLTPDRLEIDYREVRYVQRKGAPVDTSRSFVVEAGRPGLEDA</sequence>
<dbReference type="PANTHER" id="PTHR43606:SF2">
    <property type="entry name" value="ALKALINE PHOSPHATASE FAMILY PROTEIN (AFU_ORTHOLOGUE AFUA_5G03860)"/>
    <property type="match status" value="1"/>
</dbReference>
<reference evidence="3" key="2">
    <citation type="journal article" date="2021" name="PeerJ">
        <title>Extensive microbial diversity within the chicken gut microbiome revealed by metagenomics and culture.</title>
        <authorList>
            <person name="Gilroy R."/>
            <person name="Ravi A."/>
            <person name="Getino M."/>
            <person name="Pursley I."/>
            <person name="Horton D.L."/>
            <person name="Alikhan N.F."/>
            <person name="Baker D."/>
            <person name="Gharbi K."/>
            <person name="Hall N."/>
            <person name="Watson M."/>
            <person name="Adriaenssens E.M."/>
            <person name="Foster-Nyarko E."/>
            <person name="Jarju S."/>
            <person name="Secka A."/>
            <person name="Antonio M."/>
            <person name="Oren A."/>
            <person name="Chaudhuri R.R."/>
            <person name="La Ragione R."/>
            <person name="Hildebrand F."/>
            <person name="Pallen M.J."/>
        </authorList>
    </citation>
    <scope>NUCLEOTIDE SEQUENCE</scope>
    <source>
        <strain evidence="3">ChiGjej1B1-24693</strain>
    </source>
</reference>
<gene>
    <name evidence="3" type="ORF">IAA98_11095</name>
</gene>
<dbReference type="PROSITE" id="PS51318">
    <property type="entry name" value="TAT"/>
    <property type="match status" value="1"/>
</dbReference>
<feature type="domain" description="Phospholipase D N-terminal" evidence="2">
    <location>
        <begin position="61"/>
        <end position="158"/>
    </location>
</feature>
<dbReference type="Gene3D" id="2.60.40.380">
    <property type="entry name" value="Purple acid phosphatase-like, N-terminal"/>
    <property type="match status" value="1"/>
</dbReference>
<dbReference type="InterPro" id="IPR029052">
    <property type="entry name" value="Metallo-depent_PP-like"/>
</dbReference>
<dbReference type="InterPro" id="IPR018946">
    <property type="entry name" value="PhoD-like_MPP"/>
</dbReference>
<dbReference type="SUPFAM" id="SSF56300">
    <property type="entry name" value="Metallo-dependent phosphatases"/>
    <property type="match status" value="1"/>
</dbReference>
<dbReference type="InterPro" id="IPR006311">
    <property type="entry name" value="TAT_signal"/>
</dbReference>
<dbReference type="Gene3D" id="3.60.21.70">
    <property type="entry name" value="PhoD-like phosphatase"/>
    <property type="match status" value="1"/>
</dbReference>
<evidence type="ECO:0000313" key="3">
    <source>
        <dbReference type="EMBL" id="HIT76124.1"/>
    </source>
</evidence>
<dbReference type="Proteomes" id="UP000886842">
    <property type="component" value="Unassembled WGS sequence"/>
</dbReference>
<dbReference type="InterPro" id="IPR032093">
    <property type="entry name" value="PhoD_N"/>
</dbReference>
<organism evidence="3 4">
    <name type="scientific">Candidatus Avipropionibacterium avicola</name>
    <dbReference type="NCBI Taxonomy" id="2840701"/>
    <lineage>
        <taxon>Bacteria</taxon>
        <taxon>Bacillati</taxon>
        <taxon>Actinomycetota</taxon>
        <taxon>Actinomycetes</taxon>
        <taxon>Propionibacteriales</taxon>
        <taxon>Propionibacteriaceae</taxon>
        <taxon>Propionibacteriaceae incertae sedis</taxon>
        <taxon>Candidatus Avipropionibacterium</taxon>
    </lineage>
</organism>
<proteinExistence type="predicted"/>